<dbReference type="VEuPathDB" id="VectorBase:HLOH_063813"/>
<dbReference type="AlphaFoldDB" id="A0A9J6GYE3"/>
<evidence type="ECO:0008006" key="3">
    <source>
        <dbReference type="Google" id="ProtNLM"/>
    </source>
</evidence>
<dbReference type="GO" id="GO:0003676">
    <property type="term" value="F:nucleic acid binding"/>
    <property type="evidence" value="ECO:0007669"/>
    <property type="project" value="InterPro"/>
</dbReference>
<proteinExistence type="predicted"/>
<dbReference type="Gene3D" id="3.30.420.10">
    <property type="entry name" value="Ribonuclease H-like superfamily/Ribonuclease H"/>
    <property type="match status" value="1"/>
</dbReference>
<evidence type="ECO:0000313" key="1">
    <source>
        <dbReference type="EMBL" id="KAH9380501.1"/>
    </source>
</evidence>
<dbReference type="OrthoDB" id="6503215at2759"/>
<protein>
    <recommendedName>
        <fullName evidence="3">Tc1-like transposase DDE domain-containing protein</fullName>
    </recommendedName>
</protein>
<dbReference type="InterPro" id="IPR036397">
    <property type="entry name" value="RNaseH_sf"/>
</dbReference>
<dbReference type="OMA" id="MKVALNW"/>
<dbReference type="EMBL" id="JABSTR010000010">
    <property type="protein sequence ID" value="KAH9380501.1"/>
    <property type="molecule type" value="Genomic_DNA"/>
</dbReference>
<name>A0A9J6GYE3_HAELO</name>
<organism evidence="1 2">
    <name type="scientific">Haemaphysalis longicornis</name>
    <name type="common">Bush tick</name>
    <dbReference type="NCBI Taxonomy" id="44386"/>
    <lineage>
        <taxon>Eukaryota</taxon>
        <taxon>Metazoa</taxon>
        <taxon>Ecdysozoa</taxon>
        <taxon>Arthropoda</taxon>
        <taxon>Chelicerata</taxon>
        <taxon>Arachnida</taxon>
        <taxon>Acari</taxon>
        <taxon>Parasitiformes</taxon>
        <taxon>Ixodida</taxon>
        <taxon>Ixodoidea</taxon>
        <taxon>Ixodidae</taxon>
        <taxon>Haemaphysalinae</taxon>
        <taxon>Haemaphysalis</taxon>
    </lineage>
</organism>
<keyword evidence="2" id="KW-1185">Reference proteome</keyword>
<comment type="caution">
    <text evidence="1">The sequence shown here is derived from an EMBL/GenBank/DDBJ whole genome shotgun (WGS) entry which is preliminary data.</text>
</comment>
<reference evidence="1 2" key="1">
    <citation type="journal article" date="2020" name="Cell">
        <title>Large-Scale Comparative Analyses of Tick Genomes Elucidate Their Genetic Diversity and Vector Capacities.</title>
        <authorList>
            <consortium name="Tick Genome and Microbiome Consortium (TIGMIC)"/>
            <person name="Jia N."/>
            <person name="Wang J."/>
            <person name="Shi W."/>
            <person name="Du L."/>
            <person name="Sun Y."/>
            <person name="Zhan W."/>
            <person name="Jiang J.F."/>
            <person name="Wang Q."/>
            <person name="Zhang B."/>
            <person name="Ji P."/>
            <person name="Bell-Sakyi L."/>
            <person name="Cui X.M."/>
            <person name="Yuan T.T."/>
            <person name="Jiang B.G."/>
            <person name="Yang W.F."/>
            <person name="Lam T.T."/>
            <person name="Chang Q.C."/>
            <person name="Ding S.J."/>
            <person name="Wang X.J."/>
            <person name="Zhu J.G."/>
            <person name="Ruan X.D."/>
            <person name="Zhao L."/>
            <person name="Wei J.T."/>
            <person name="Ye R.Z."/>
            <person name="Que T.C."/>
            <person name="Du C.H."/>
            <person name="Zhou Y.H."/>
            <person name="Cheng J.X."/>
            <person name="Dai P.F."/>
            <person name="Guo W.B."/>
            <person name="Han X.H."/>
            <person name="Huang E.J."/>
            <person name="Li L.F."/>
            <person name="Wei W."/>
            <person name="Gao Y.C."/>
            <person name="Liu J.Z."/>
            <person name="Shao H.Z."/>
            <person name="Wang X."/>
            <person name="Wang C.C."/>
            <person name="Yang T.C."/>
            <person name="Huo Q.B."/>
            <person name="Li W."/>
            <person name="Chen H.Y."/>
            <person name="Chen S.E."/>
            <person name="Zhou L.G."/>
            <person name="Ni X.B."/>
            <person name="Tian J.H."/>
            <person name="Sheng Y."/>
            <person name="Liu T."/>
            <person name="Pan Y.S."/>
            <person name="Xia L.Y."/>
            <person name="Li J."/>
            <person name="Zhao F."/>
            <person name="Cao W.C."/>
        </authorList>
    </citation>
    <scope>NUCLEOTIDE SEQUENCE [LARGE SCALE GENOMIC DNA]</scope>
    <source>
        <strain evidence="1">HaeL-2018</strain>
    </source>
</reference>
<dbReference type="Proteomes" id="UP000821853">
    <property type="component" value="Chromosome 8"/>
</dbReference>
<sequence length="134" mass="15477">MSRVPEEDRRRIVELSKGYSQRQIRELVSRPLHTANRIVQAYRYEGRIRDAPRGHPAWGWALDPVHTARSVQAHVQQTGIEQLAWVPKGADLNIIENVWGRMKVALNWTPMPSATEDELWPAVFAEWQRLASDT</sequence>
<evidence type="ECO:0000313" key="2">
    <source>
        <dbReference type="Proteomes" id="UP000821853"/>
    </source>
</evidence>
<accession>A0A9J6GYE3</accession>
<gene>
    <name evidence="1" type="ORF">HPB48_013948</name>
</gene>